<dbReference type="Proteomes" id="UP000023152">
    <property type="component" value="Unassembled WGS sequence"/>
</dbReference>
<comment type="caution">
    <text evidence="1">The sequence shown here is derived from an EMBL/GenBank/DDBJ whole genome shotgun (WGS) entry which is preliminary data.</text>
</comment>
<proteinExistence type="predicted"/>
<sequence length="204" mass="23300">AFYDCACVCVNNAILFFGGWNARYGNRVVSKSVYKYSIQENKWMTFQNTLPNPSYACSATLSEDNMHVHIIGGYGNIFTHMKTEVGEWSSAKGIELKVKKDNGVDRQINTPFQTLKELPTTFSSSQCVLYKHEILICGGEYQRACYSYHTLKDEYNDINQITLLSFGGDESKHTLVMKYVSVWSDDNNSDDANEMNKAKKFNEW</sequence>
<gene>
    <name evidence="1" type="ORF">RFI_31492</name>
</gene>
<reference evidence="1 2" key="1">
    <citation type="journal article" date="2013" name="Curr. Biol.">
        <title>The Genome of the Foraminiferan Reticulomyxa filosa.</title>
        <authorList>
            <person name="Glockner G."/>
            <person name="Hulsmann N."/>
            <person name="Schleicher M."/>
            <person name="Noegel A.A."/>
            <person name="Eichinger L."/>
            <person name="Gallinger C."/>
            <person name="Pawlowski J."/>
            <person name="Sierra R."/>
            <person name="Euteneuer U."/>
            <person name="Pillet L."/>
            <person name="Moustafa A."/>
            <person name="Platzer M."/>
            <person name="Groth M."/>
            <person name="Szafranski K."/>
            <person name="Schliwa M."/>
        </authorList>
    </citation>
    <scope>NUCLEOTIDE SEQUENCE [LARGE SCALE GENOMIC DNA]</scope>
</reference>
<evidence type="ECO:0000313" key="1">
    <source>
        <dbReference type="EMBL" id="ETO05904.1"/>
    </source>
</evidence>
<protein>
    <submittedName>
        <fullName evidence="1">Uncharacterized protein</fullName>
    </submittedName>
</protein>
<dbReference type="AlphaFoldDB" id="X6LWC7"/>
<dbReference type="EMBL" id="ASPP01027670">
    <property type="protein sequence ID" value="ETO05904.1"/>
    <property type="molecule type" value="Genomic_DNA"/>
</dbReference>
<dbReference type="InterPro" id="IPR015915">
    <property type="entry name" value="Kelch-typ_b-propeller"/>
</dbReference>
<feature type="non-terminal residue" evidence="1">
    <location>
        <position position="204"/>
    </location>
</feature>
<evidence type="ECO:0000313" key="2">
    <source>
        <dbReference type="Proteomes" id="UP000023152"/>
    </source>
</evidence>
<keyword evidence="2" id="KW-1185">Reference proteome</keyword>
<dbReference type="SUPFAM" id="SSF117281">
    <property type="entry name" value="Kelch motif"/>
    <property type="match status" value="1"/>
</dbReference>
<accession>X6LWC7</accession>
<feature type="non-terminal residue" evidence="1">
    <location>
        <position position="1"/>
    </location>
</feature>
<dbReference type="Pfam" id="PF01344">
    <property type="entry name" value="Kelch_1"/>
    <property type="match status" value="1"/>
</dbReference>
<organism evidence="1 2">
    <name type="scientific">Reticulomyxa filosa</name>
    <dbReference type="NCBI Taxonomy" id="46433"/>
    <lineage>
        <taxon>Eukaryota</taxon>
        <taxon>Sar</taxon>
        <taxon>Rhizaria</taxon>
        <taxon>Retaria</taxon>
        <taxon>Foraminifera</taxon>
        <taxon>Monothalamids</taxon>
        <taxon>Reticulomyxidae</taxon>
        <taxon>Reticulomyxa</taxon>
    </lineage>
</organism>
<dbReference type="Gene3D" id="2.120.10.80">
    <property type="entry name" value="Kelch-type beta propeller"/>
    <property type="match status" value="1"/>
</dbReference>
<name>X6LWC7_RETFI</name>
<dbReference type="InterPro" id="IPR006652">
    <property type="entry name" value="Kelch_1"/>
</dbReference>